<accession>A0A3G8YFJ8</accession>
<dbReference type="EMBL" id="CP034184">
    <property type="protein sequence ID" value="AZI44062.1"/>
    <property type="molecule type" value="Genomic_DNA"/>
</dbReference>
<dbReference type="OrthoDB" id="9778687at2"/>
<keyword evidence="5 7" id="KW-1133">Transmembrane helix</keyword>
<feature type="transmembrane region" description="Helical" evidence="7">
    <location>
        <begin position="278"/>
        <end position="298"/>
    </location>
</feature>
<feature type="transmembrane region" description="Helical" evidence="7">
    <location>
        <begin position="90"/>
        <end position="112"/>
    </location>
</feature>
<feature type="transmembrane region" description="Helical" evidence="7">
    <location>
        <begin position="124"/>
        <end position="144"/>
    </location>
</feature>
<dbReference type="SUPFAM" id="SSF161098">
    <property type="entry name" value="MetI-like"/>
    <property type="match status" value="1"/>
</dbReference>
<evidence type="ECO:0000256" key="3">
    <source>
        <dbReference type="ARBA" id="ARBA00022475"/>
    </source>
</evidence>
<dbReference type="InterPro" id="IPR051393">
    <property type="entry name" value="ABC_transporter_permease"/>
</dbReference>
<evidence type="ECO:0000259" key="8">
    <source>
        <dbReference type="PROSITE" id="PS50928"/>
    </source>
</evidence>
<proteinExistence type="inferred from homology"/>
<dbReference type="PANTHER" id="PTHR30193:SF37">
    <property type="entry name" value="INNER MEMBRANE ABC TRANSPORTER PERMEASE PROTEIN YCJO"/>
    <property type="match status" value="1"/>
</dbReference>
<gene>
    <name evidence="9" type="ORF">EHF33_14175</name>
</gene>
<dbReference type="PANTHER" id="PTHR30193">
    <property type="entry name" value="ABC TRANSPORTER PERMEASE PROTEIN"/>
    <property type="match status" value="1"/>
</dbReference>
<keyword evidence="4 7" id="KW-0812">Transmembrane</keyword>
<evidence type="ECO:0000256" key="2">
    <source>
        <dbReference type="ARBA" id="ARBA00022448"/>
    </source>
</evidence>
<comment type="similarity">
    <text evidence="7">Belongs to the binding-protein-dependent transport system permease family.</text>
</comment>
<feature type="transmembrane region" description="Helical" evidence="7">
    <location>
        <begin position="226"/>
        <end position="246"/>
    </location>
</feature>
<evidence type="ECO:0000256" key="1">
    <source>
        <dbReference type="ARBA" id="ARBA00004651"/>
    </source>
</evidence>
<keyword evidence="6 7" id="KW-0472">Membrane</keyword>
<dbReference type="InterPro" id="IPR000515">
    <property type="entry name" value="MetI-like"/>
</dbReference>
<name>A0A3G8YFJ8_9DEIO</name>
<reference evidence="9 10" key="1">
    <citation type="submission" date="2018-11" db="EMBL/GenBank/DDBJ databases">
        <title>Deinococcus shelandsis sp. nov., isolated from South Shetland Islands soil of Antarctica.</title>
        <authorList>
            <person name="Tian J."/>
        </authorList>
    </citation>
    <scope>NUCLEOTIDE SEQUENCE [LARGE SCALE GENOMIC DNA]</scope>
    <source>
        <strain evidence="9 10">S14-83T</strain>
    </source>
</reference>
<sequence>MLRNPPVAPTRAVPAPPYRSRLLRHESRMAYAFITPAMGLFLIFTLLPAVFALFLSFTNYDILSPIKWVGLANYERLLTDDLFRRGVLNVAYYALLYVPLMIALSLSLGLALNRKRPGMALFRTLFYLPAVTSSIAAATVWTWMFQKDYGVVNQALDVVGIRGPNWLASSDSAMYAIVIVTLWQGLGSNIIIYLAGLSGVPTFLYEAAALDGASPWQQFCYITVPALRTTTFFVVFMSLIGAFQLFDQAYVMTQGGPGYATTTAVYQIYSNGFTQLRMGYASAQAFVLAVAILCVSLISMRLNRDSGLG</sequence>
<dbReference type="Pfam" id="PF00528">
    <property type="entry name" value="BPD_transp_1"/>
    <property type="match status" value="1"/>
</dbReference>
<dbReference type="AlphaFoldDB" id="A0A3G8YFJ8"/>
<evidence type="ECO:0000256" key="7">
    <source>
        <dbReference type="RuleBase" id="RU363032"/>
    </source>
</evidence>
<dbReference type="KEGG" id="dph:EHF33_14175"/>
<dbReference type="RefSeq" id="WP_124873352.1">
    <property type="nucleotide sequence ID" value="NZ_CP034184.1"/>
</dbReference>
<feature type="domain" description="ABC transmembrane type-1" evidence="8">
    <location>
        <begin position="87"/>
        <end position="299"/>
    </location>
</feature>
<evidence type="ECO:0000256" key="5">
    <source>
        <dbReference type="ARBA" id="ARBA00022989"/>
    </source>
</evidence>
<dbReference type="Proteomes" id="UP000276417">
    <property type="component" value="Chromosome 2"/>
</dbReference>
<protein>
    <submittedName>
        <fullName evidence="9">Sugar ABC transporter permease</fullName>
    </submittedName>
</protein>
<evidence type="ECO:0000313" key="10">
    <source>
        <dbReference type="Proteomes" id="UP000276417"/>
    </source>
</evidence>
<evidence type="ECO:0000313" key="9">
    <source>
        <dbReference type="EMBL" id="AZI44062.1"/>
    </source>
</evidence>
<keyword evidence="10" id="KW-1185">Reference proteome</keyword>
<dbReference type="CDD" id="cd06261">
    <property type="entry name" value="TM_PBP2"/>
    <property type="match status" value="1"/>
</dbReference>
<dbReference type="PROSITE" id="PS50928">
    <property type="entry name" value="ABC_TM1"/>
    <property type="match status" value="1"/>
</dbReference>
<feature type="transmembrane region" description="Helical" evidence="7">
    <location>
        <begin position="29"/>
        <end position="55"/>
    </location>
</feature>
<evidence type="ECO:0000256" key="4">
    <source>
        <dbReference type="ARBA" id="ARBA00022692"/>
    </source>
</evidence>
<dbReference type="GO" id="GO:0005886">
    <property type="term" value="C:plasma membrane"/>
    <property type="evidence" value="ECO:0007669"/>
    <property type="project" value="UniProtKB-SubCell"/>
</dbReference>
<feature type="transmembrane region" description="Helical" evidence="7">
    <location>
        <begin position="173"/>
        <end position="195"/>
    </location>
</feature>
<comment type="subcellular location">
    <subcellularLocation>
        <location evidence="1 7">Cell membrane</location>
        <topology evidence="1 7">Multi-pass membrane protein</topology>
    </subcellularLocation>
</comment>
<keyword evidence="2 7" id="KW-0813">Transport</keyword>
<evidence type="ECO:0000256" key="6">
    <source>
        <dbReference type="ARBA" id="ARBA00023136"/>
    </source>
</evidence>
<dbReference type="Gene3D" id="1.10.3720.10">
    <property type="entry name" value="MetI-like"/>
    <property type="match status" value="1"/>
</dbReference>
<keyword evidence="3" id="KW-1003">Cell membrane</keyword>
<organism evidence="9 10">
    <name type="scientific">Deinococcus psychrotolerans</name>
    <dbReference type="NCBI Taxonomy" id="2489213"/>
    <lineage>
        <taxon>Bacteria</taxon>
        <taxon>Thermotogati</taxon>
        <taxon>Deinococcota</taxon>
        <taxon>Deinococci</taxon>
        <taxon>Deinococcales</taxon>
        <taxon>Deinococcaceae</taxon>
        <taxon>Deinococcus</taxon>
    </lineage>
</organism>
<dbReference type="GO" id="GO:0055085">
    <property type="term" value="P:transmembrane transport"/>
    <property type="evidence" value="ECO:0007669"/>
    <property type="project" value="InterPro"/>
</dbReference>
<dbReference type="InterPro" id="IPR035906">
    <property type="entry name" value="MetI-like_sf"/>
</dbReference>